<comment type="caution">
    <text evidence="2">The sequence shown here is derived from an EMBL/GenBank/DDBJ whole genome shotgun (WGS) entry which is preliminary data.</text>
</comment>
<gene>
    <name evidence="2" type="ORF">AVEN_140109_1</name>
</gene>
<proteinExistence type="predicted"/>
<protein>
    <submittedName>
        <fullName evidence="2">Uncharacterized protein</fullName>
    </submittedName>
</protein>
<accession>A0A4Y2NQK6</accession>
<reference evidence="2 3" key="1">
    <citation type="journal article" date="2019" name="Sci. Rep.">
        <title>Orb-weaving spider Araneus ventricosus genome elucidates the spidroin gene catalogue.</title>
        <authorList>
            <person name="Kono N."/>
            <person name="Nakamura H."/>
            <person name="Ohtoshi R."/>
            <person name="Moran D.A.P."/>
            <person name="Shinohara A."/>
            <person name="Yoshida Y."/>
            <person name="Fujiwara M."/>
            <person name="Mori M."/>
            <person name="Tomita M."/>
            <person name="Arakawa K."/>
        </authorList>
    </citation>
    <scope>NUCLEOTIDE SEQUENCE [LARGE SCALE GENOMIC DNA]</scope>
</reference>
<evidence type="ECO:0000313" key="2">
    <source>
        <dbReference type="EMBL" id="GBN39996.1"/>
    </source>
</evidence>
<evidence type="ECO:0000256" key="1">
    <source>
        <dbReference type="SAM" id="MobiDB-lite"/>
    </source>
</evidence>
<name>A0A4Y2NQK6_ARAVE</name>
<dbReference type="AlphaFoldDB" id="A0A4Y2NQK6"/>
<keyword evidence="3" id="KW-1185">Reference proteome</keyword>
<dbReference type="Proteomes" id="UP000499080">
    <property type="component" value="Unassembled WGS sequence"/>
</dbReference>
<organism evidence="2 3">
    <name type="scientific">Araneus ventricosus</name>
    <name type="common">Orbweaver spider</name>
    <name type="synonym">Epeira ventricosa</name>
    <dbReference type="NCBI Taxonomy" id="182803"/>
    <lineage>
        <taxon>Eukaryota</taxon>
        <taxon>Metazoa</taxon>
        <taxon>Ecdysozoa</taxon>
        <taxon>Arthropoda</taxon>
        <taxon>Chelicerata</taxon>
        <taxon>Arachnida</taxon>
        <taxon>Araneae</taxon>
        <taxon>Araneomorphae</taxon>
        <taxon>Entelegynae</taxon>
        <taxon>Araneoidea</taxon>
        <taxon>Araneidae</taxon>
        <taxon>Araneus</taxon>
    </lineage>
</organism>
<dbReference type="EMBL" id="BGPR01128594">
    <property type="protein sequence ID" value="GBN39996.1"/>
    <property type="molecule type" value="Genomic_DNA"/>
</dbReference>
<sequence>MSKESRITRCLRRPRWPSGKVPALGLRVRNPIPLKIRRVWGQLHVKSYVVAKHPPVGVTWKFGEVVPAQVLSSSTDRGSKLRGPSQHSPRFA</sequence>
<evidence type="ECO:0000313" key="3">
    <source>
        <dbReference type="Proteomes" id="UP000499080"/>
    </source>
</evidence>
<feature type="region of interest" description="Disordered" evidence="1">
    <location>
        <begin position="71"/>
        <end position="92"/>
    </location>
</feature>